<dbReference type="Gene3D" id="3.10.10.10">
    <property type="entry name" value="HIV Type 1 Reverse Transcriptase, subunit A, domain 1"/>
    <property type="match status" value="1"/>
</dbReference>
<comment type="caution">
    <text evidence="1">The sequence shown here is derived from an EMBL/GenBank/DDBJ whole genome shotgun (WGS) entry which is preliminary data.</text>
</comment>
<dbReference type="PANTHER" id="PTHR33050:SF7">
    <property type="entry name" value="RIBONUCLEASE H"/>
    <property type="match status" value="1"/>
</dbReference>
<sequence length="358" mass="41762">MGCHVHNQVRCQIFDPVGRRLLRFIHQWKLLHAQELVERGMQGEWKSSESPKILRALKRNAQQIYSTEQFNLMQQDENKELEQGIIKEEHEKEVAFPNSCFHRSKKNQKELRKILDCAVIDQLQQDISFKMEDLYTIKQLLQQGDYAVTIDIQSAYSHTHVDQDLSPYLSFNFNNRCYSYVAIPFRIKSVPRTFTKMLRPVVAHIRISSGKILASATTIDKSGSDNLIPEVQSSPCHQFTFLGWIFNAETIMIQFTEDRQVELLKRLQLWKESINKAKLIRIKDLANMIGKQCFTRTQFGQASLHFRFLNSAKAKAQYRQGRESKAVFNKGTLKELNWWTLKLSLNNPTSLIIRKPDT</sequence>
<organism evidence="1 2">
    <name type="scientific">Streblomastix strix</name>
    <dbReference type="NCBI Taxonomy" id="222440"/>
    <lineage>
        <taxon>Eukaryota</taxon>
        <taxon>Metamonada</taxon>
        <taxon>Preaxostyla</taxon>
        <taxon>Oxymonadida</taxon>
        <taxon>Streblomastigidae</taxon>
        <taxon>Streblomastix</taxon>
    </lineage>
</organism>
<dbReference type="InterPro" id="IPR043502">
    <property type="entry name" value="DNA/RNA_pol_sf"/>
</dbReference>
<name>A0A5J4W0N8_9EUKA</name>
<protein>
    <recommendedName>
        <fullName evidence="3">Reverse transcriptase domain-containing protein</fullName>
    </recommendedName>
</protein>
<dbReference type="PANTHER" id="PTHR33050">
    <property type="entry name" value="REVERSE TRANSCRIPTASE DOMAIN-CONTAINING PROTEIN"/>
    <property type="match status" value="1"/>
</dbReference>
<dbReference type="EMBL" id="SNRW01004001">
    <property type="protein sequence ID" value="KAA6388398.1"/>
    <property type="molecule type" value="Genomic_DNA"/>
</dbReference>
<dbReference type="SUPFAM" id="SSF56672">
    <property type="entry name" value="DNA/RNA polymerases"/>
    <property type="match status" value="1"/>
</dbReference>
<evidence type="ECO:0000313" key="2">
    <source>
        <dbReference type="Proteomes" id="UP000324800"/>
    </source>
</evidence>
<proteinExistence type="predicted"/>
<evidence type="ECO:0000313" key="1">
    <source>
        <dbReference type="EMBL" id="KAA6388398.1"/>
    </source>
</evidence>
<feature type="non-terminal residue" evidence="1">
    <location>
        <position position="358"/>
    </location>
</feature>
<dbReference type="AlphaFoldDB" id="A0A5J4W0N8"/>
<dbReference type="InterPro" id="IPR052055">
    <property type="entry name" value="Hepadnavirus_pol/RT"/>
</dbReference>
<dbReference type="Proteomes" id="UP000324800">
    <property type="component" value="Unassembled WGS sequence"/>
</dbReference>
<reference evidence="1 2" key="1">
    <citation type="submission" date="2019-03" db="EMBL/GenBank/DDBJ databases">
        <title>Single cell metagenomics reveals metabolic interactions within the superorganism composed of flagellate Streblomastix strix and complex community of Bacteroidetes bacteria on its surface.</title>
        <authorList>
            <person name="Treitli S.C."/>
            <person name="Kolisko M."/>
            <person name="Husnik F."/>
            <person name="Keeling P."/>
            <person name="Hampl V."/>
        </authorList>
    </citation>
    <scope>NUCLEOTIDE SEQUENCE [LARGE SCALE GENOMIC DNA]</scope>
    <source>
        <strain evidence="1">ST1C</strain>
    </source>
</reference>
<dbReference type="InterPro" id="IPR043128">
    <property type="entry name" value="Rev_trsase/Diguanyl_cyclase"/>
</dbReference>
<gene>
    <name evidence="1" type="ORF">EZS28_016077</name>
</gene>
<evidence type="ECO:0008006" key="3">
    <source>
        <dbReference type="Google" id="ProtNLM"/>
    </source>
</evidence>
<accession>A0A5J4W0N8</accession>
<dbReference type="Gene3D" id="3.30.70.270">
    <property type="match status" value="1"/>
</dbReference>